<dbReference type="CDD" id="cd14733">
    <property type="entry name" value="BACK"/>
    <property type="match status" value="1"/>
</dbReference>
<dbReference type="EMBL" id="JALJOR010000010">
    <property type="protein sequence ID" value="KAK9810428.1"/>
    <property type="molecule type" value="Genomic_DNA"/>
</dbReference>
<keyword evidence="2" id="KW-1185">Reference proteome</keyword>
<organism evidence="1 2">
    <name type="scientific">[Myrmecia] bisecta</name>
    <dbReference type="NCBI Taxonomy" id="41462"/>
    <lineage>
        <taxon>Eukaryota</taxon>
        <taxon>Viridiplantae</taxon>
        <taxon>Chlorophyta</taxon>
        <taxon>core chlorophytes</taxon>
        <taxon>Trebouxiophyceae</taxon>
        <taxon>Trebouxiales</taxon>
        <taxon>Trebouxiaceae</taxon>
        <taxon>Myrmecia</taxon>
    </lineage>
</organism>
<evidence type="ECO:0000313" key="2">
    <source>
        <dbReference type="Proteomes" id="UP001489004"/>
    </source>
</evidence>
<gene>
    <name evidence="1" type="ORF">WJX72_010544</name>
</gene>
<name>A0AAW1PQR4_9CHLO</name>
<sequence length="114" mass="12413">MTPATPDTIKMPAGSFTDSACCSHLREEIQDNNCWQTLATAAHFGCEELCKQTLTYIQIRPSETHTSLPALPKDTLVNVLQSKAVDFGSESDAIQGCELPPSSQVIPRKLSLHV</sequence>
<proteinExistence type="predicted"/>
<dbReference type="Gene3D" id="1.25.40.420">
    <property type="match status" value="1"/>
</dbReference>
<protein>
    <submittedName>
        <fullName evidence="1">Uncharacterized protein</fullName>
    </submittedName>
</protein>
<accession>A0AAW1PQR4</accession>
<dbReference type="AlphaFoldDB" id="A0AAW1PQR4"/>
<comment type="caution">
    <text evidence="1">The sequence shown here is derived from an EMBL/GenBank/DDBJ whole genome shotgun (WGS) entry which is preliminary data.</text>
</comment>
<reference evidence="1 2" key="1">
    <citation type="journal article" date="2024" name="Nat. Commun.">
        <title>Phylogenomics reveals the evolutionary origins of lichenization in chlorophyte algae.</title>
        <authorList>
            <person name="Puginier C."/>
            <person name="Libourel C."/>
            <person name="Otte J."/>
            <person name="Skaloud P."/>
            <person name="Haon M."/>
            <person name="Grisel S."/>
            <person name="Petersen M."/>
            <person name="Berrin J.G."/>
            <person name="Delaux P.M."/>
            <person name="Dal Grande F."/>
            <person name="Keller J."/>
        </authorList>
    </citation>
    <scope>NUCLEOTIDE SEQUENCE [LARGE SCALE GENOMIC DNA]</scope>
    <source>
        <strain evidence="1 2">SAG 2043</strain>
    </source>
</reference>
<dbReference type="Proteomes" id="UP001489004">
    <property type="component" value="Unassembled WGS sequence"/>
</dbReference>
<evidence type="ECO:0000313" key="1">
    <source>
        <dbReference type="EMBL" id="KAK9810428.1"/>
    </source>
</evidence>